<accession>A0A3Q8S7E7</accession>
<dbReference type="NCBIfam" id="TIGR00741">
    <property type="entry name" value="yfiA"/>
    <property type="match status" value="1"/>
</dbReference>
<keyword evidence="3" id="KW-0175">Coiled coil</keyword>
<name>A0A3Q8S7E7_9FIRM</name>
<dbReference type="Gene3D" id="3.30.505.50">
    <property type="entry name" value="Sigma 54 modulation/S30EA ribosomal protein, C-terminal domain"/>
    <property type="match status" value="1"/>
</dbReference>
<dbReference type="SUPFAM" id="SSF69754">
    <property type="entry name" value="Ribosome binding protein Y (YfiA homologue)"/>
    <property type="match status" value="1"/>
</dbReference>
<keyword evidence="6" id="KW-1185">Reference proteome</keyword>
<dbReference type="RefSeq" id="WP_003775373.1">
    <property type="nucleotide sequence ID" value="NZ_CP034234.1"/>
</dbReference>
<dbReference type="GO" id="GO:0045900">
    <property type="term" value="P:negative regulation of translational elongation"/>
    <property type="evidence" value="ECO:0007669"/>
    <property type="project" value="TreeGrafter"/>
</dbReference>
<organism evidence="5 6">
    <name type="scientific">Erysipelothrix piscisicarius</name>
    <dbReference type="NCBI Taxonomy" id="2485784"/>
    <lineage>
        <taxon>Bacteria</taxon>
        <taxon>Bacillati</taxon>
        <taxon>Bacillota</taxon>
        <taxon>Erysipelotrichia</taxon>
        <taxon>Erysipelotrichales</taxon>
        <taxon>Erysipelotrichaceae</taxon>
        <taxon>Erysipelothrix</taxon>
    </lineage>
</organism>
<dbReference type="InterPro" id="IPR003489">
    <property type="entry name" value="RHF/RaiA"/>
</dbReference>
<evidence type="ECO:0000256" key="2">
    <source>
        <dbReference type="HAMAP-Rule" id="MF_00839"/>
    </source>
</evidence>
<dbReference type="Gene3D" id="3.30.160.100">
    <property type="entry name" value="Ribosome hibernation promotion factor-like"/>
    <property type="match status" value="1"/>
</dbReference>
<dbReference type="GO" id="GO:0043024">
    <property type="term" value="F:ribosomal small subunit binding"/>
    <property type="evidence" value="ECO:0007669"/>
    <property type="project" value="TreeGrafter"/>
</dbReference>
<comment type="subunit">
    <text evidence="2">Interacts with 100S ribosomes.</text>
</comment>
<evidence type="ECO:0000259" key="4">
    <source>
        <dbReference type="Pfam" id="PF16321"/>
    </source>
</evidence>
<reference evidence="5 6" key="1">
    <citation type="journal article" date="2020" name="Int. J. Syst. Evol. Microbiol.">
        <title>Description of Erysipelothrix piscisicarius sp. nov., an emergent fish pathogen, and assessment of virulence using a tiger barb (Puntigrus tetrazona) infection model.</title>
        <authorList>
            <person name="Pomaranski E.K."/>
            <person name="Griffin M.J."/>
            <person name="Camus A.C."/>
            <person name="Armwood A.R."/>
            <person name="Shelley J."/>
            <person name="Waldbieser G.C."/>
            <person name="LaFrentz B.R."/>
            <person name="Garcia J.C."/>
            <person name="Yanong R."/>
            <person name="Soto E."/>
        </authorList>
    </citation>
    <scope>NUCLEOTIDE SEQUENCE [LARGE SCALE GENOMIC DNA]</scope>
    <source>
        <strain evidence="5 6">15TAL0474</strain>
    </source>
</reference>
<dbReference type="InterPro" id="IPR036567">
    <property type="entry name" value="RHF-like"/>
</dbReference>
<evidence type="ECO:0000256" key="1">
    <source>
        <dbReference type="ARBA" id="ARBA00022845"/>
    </source>
</evidence>
<dbReference type="KEGG" id="eri:EEI45_04795"/>
<dbReference type="InterPro" id="IPR038416">
    <property type="entry name" value="Ribosom_S30AE_C_sf"/>
</dbReference>
<feature type="coiled-coil region" evidence="3">
    <location>
        <begin position="73"/>
        <end position="100"/>
    </location>
</feature>
<evidence type="ECO:0000313" key="5">
    <source>
        <dbReference type="EMBL" id="AZK44154.1"/>
    </source>
</evidence>
<dbReference type="InterPro" id="IPR050574">
    <property type="entry name" value="HPF/YfiA_ribosome-assoc"/>
</dbReference>
<keyword evidence="2" id="KW-0963">Cytoplasm</keyword>
<feature type="domain" description="Sigma 54 modulation/S30EA ribosomal protein C-terminal" evidence="4">
    <location>
        <begin position="117"/>
        <end position="172"/>
    </location>
</feature>
<keyword evidence="1 2" id="KW-0810">Translation regulation</keyword>
<sequence length="180" mass="20760">MLVYIHGKNVEITDAMQEKVEEKLEFLHKYFEVDDSWRANVVVNVYPQGSKVEVTITSKIGPLRAEVLHEDFYAALDRVVDKLEDQIRRHKTKISRKNREGLSQAFLNMIAESEAKEESKLVKTKSIVAEKMNLNDAIVDMEMLGHSFFIYTDDETSDVAVVYKRLDGDYGLLEVDRDND</sequence>
<protein>
    <recommendedName>
        <fullName evidence="2">Ribosome hibernation promoting factor</fullName>
        <shortName evidence="2">HPF</shortName>
    </recommendedName>
</protein>
<dbReference type="Pfam" id="PF16321">
    <property type="entry name" value="Ribosom_S30AE_C"/>
    <property type="match status" value="1"/>
</dbReference>
<dbReference type="Pfam" id="PF02482">
    <property type="entry name" value="Ribosomal_S30AE"/>
    <property type="match status" value="1"/>
</dbReference>
<dbReference type="InterPro" id="IPR034694">
    <property type="entry name" value="HPF_long/plastid"/>
</dbReference>
<comment type="subcellular location">
    <subcellularLocation>
        <location evidence="2">Cytoplasm</location>
    </subcellularLocation>
</comment>
<comment type="similarity">
    <text evidence="2">Belongs to the HPF/YfiA ribosome-associated protein family. Long HPF subfamily.</text>
</comment>
<proteinExistence type="inferred from homology"/>
<evidence type="ECO:0000256" key="3">
    <source>
        <dbReference type="SAM" id="Coils"/>
    </source>
</evidence>
<dbReference type="AlphaFoldDB" id="A0A3Q8S7E7"/>
<dbReference type="PANTHER" id="PTHR33231">
    <property type="entry name" value="30S RIBOSOMAL PROTEIN"/>
    <property type="match status" value="1"/>
</dbReference>
<dbReference type="PANTHER" id="PTHR33231:SF1">
    <property type="entry name" value="30S RIBOSOMAL PROTEIN"/>
    <property type="match status" value="1"/>
</dbReference>
<gene>
    <name evidence="5" type="primary">raiA</name>
    <name evidence="2" type="synonym">hpf</name>
    <name evidence="5" type="ORF">EEI45_04795</name>
</gene>
<evidence type="ECO:0000313" key="6">
    <source>
        <dbReference type="Proteomes" id="UP000278804"/>
    </source>
</evidence>
<dbReference type="InterPro" id="IPR032528">
    <property type="entry name" value="Ribosom_S30AE_C"/>
</dbReference>
<dbReference type="HAMAP" id="MF_00839">
    <property type="entry name" value="HPF"/>
    <property type="match status" value="1"/>
</dbReference>
<dbReference type="EMBL" id="CP034234">
    <property type="protein sequence ID" value="AZK44154.1"/>
    <property type="molecule type" value="Genomic_DNA"/>
</dbReference>
<dbReference type="GO" id="GO:0022627">
    <property type="term" value="C:cytosolic small ribosomal subunit"/>
    <property type="evidence" value="ECO:0007669"/>
    <property type="project" value="TreeGrafter"/>
</dbReference>
<dbReference type="CDD" id="cd00552">
    <property type="entry name" value="RaiA"/>
    <property type="match status" value="1"/>
</dbReference>
<dbReference type="GeneID" id="41396621"/>
<dbReference type="Proteomes" id="UP000278804">
    <property type="component" value="Chromosome"/>
</dbReference>
<comment type="function">
    <text evidence="2">Required for dimerization of active 70S ribosomes into 100S ribosomes in stationary phase; 100S ribosomes are translationally inactive and sometimes present during exponential growth.</text>
</comment>